<organism evidence="2 3">
    <name type="scientific">Kitasatospora paracochleata</name>
    <dbReference type="NCBI Taxonomy" id="58354"/>
    <lineage>
        <taxon>Bacteria</taxon>
        <taxon>Bacillati</taxon>
        <taxon>Actinomycetota</taxon>
        <taxon>Actinomycetes</taxon>
        <taxon>Kitasatosporales</taxon>
        <taxon>Streptomycetaceae</taxon>
        <taxon>Kitasatospora</taxon>
    </lineage>
</organism>
<dbReference type="RefSeq" id="WP_253800556.1">
    <property type="nucleotide sequence ID" value="NZ_BAAAUB010000016.1"/>
</dbReference>
<sequence>MSTRHISRAGTSLLRRLREPAPPQPERCEFCGRDLPPGHRHLVDTEERALTCACTACGLLFQQAGAAGGRYRSVPDRYLTDPDRVLDERAWSVLGIPVGTAFLFRNARLERLVALYPGPAGATEAELDDAAWQGALGDSRLAAALEPDVEALLLRRTGHRVECYLVPIDVCYELVGRLRLCWHGFDGGAEARAELDSFFARLADRARDLPAEVVA</sequence>
<dbReference type="Pfam" id="PF19372">
    <property type="entry name" value="DUF5947"/>
    <property type="match status" value="1"/>
</dbReference>
<evidence type="ECO:0000313" key="2">
    <source>
        <dbReference type="EMBL" id="MCP2311971.1"/>
    </source>
</evidence>
<comment type="caution">
    <text evidence="2">The sequence shown here is derived from an EMBL/GenBank/DDBJ whole genome shotgun (WGS) entry which is preliminary data.</text>
</comment>
<feature type="region of interest" description="Disordered" evidence="1">
    <location>
        <begin position="1"/>
        <end position="22"/>
    </location>
</feature>
<accession>A0ABT1J4I1</accession>
<proteinExistence type="predicted"/>
<dbReference type="EMBL" id="JAMZDX010000004">
    <property type="protein sequence ID" value="MCP2311971.1"/>
    <property type="molecule type" value="Genomic_DNA"/>
</dbReference>
<keyword evidence="3" id="KW-1185">Reference proteome</keyword>
<dbReference type="Proteomes" id="UP001206483">
    <property type="component" value="Unassembled WGS sequence"/>
</dbReference>
<protein>
    <submittedName>
        <fullName evidence="2">Uncharacterized protein</fullName>
    </submittedName>
</protein>
<evidence type="ECO:0000313" key="3">
    <source>
        <dbReference type="Proteomes" id="UP001206483"/>
    </source>
</evidence>
<evidence type="ECO:0000256" key="1">
    <source>
        <dbReference type="SAM" id="MobiDB-lite"/>
    </source>
</evidence>
<reference evidence="2 3" key="1">
    <citation type="submission" date="2022-06" db="EMBL/GenBank/DDBJ databases">
        <title>Sequencing the genomes of 1000 actinobacteria strains.</title>
        <authorList>
            <person name="Klenk H.-P."/>
        </authorList>
    </citation>
    <scope>NUCLEOTIDE SEQUENCE [LARGE SCALE GENOMIC DNA]</scope>
    <source>
        <strain evidence="2 3">DSM 41656</strain>
    </source>
</reference>
<name>A0ABT1J4I1_9ACTN</name>
<gene>
    <name evidence="2" type="ORF">FHR36_005134</name>
</gene>
<dbReference type="InterPro" id="IPR045991">
    <property type="entry name" value="DUF5947"/>
</dbReference>